<gene>
    <name evidence="1" type="ORF">HMPREF9447_02496</name>
</gene>
<comment type="caution">
    <text evidence="1">The sequence shown here is derived from an EMBL/GenBank/DDBJ whole genome shotgun (WGS) entry which is preliminary data.</text>
</comment>
<dbReference type="PATRIC" id="fig|742727.4.peg.2544"/>
<dbReference type="HOGENOM" id="CLU_2749387_0_0_10"/>
<sequence length="70" mass="8036">MIIRVLLIPLFLSLGSLLYGQGKIVNENIMYFSDENPDIREVKNTIFFEVESLSPVFKMTLDTAISLLRK</sequence>
<organism evidence="1 2">
    <name type="scientific">Bacteroides oleiciplenus YIT 12058</name>
    <dbReference type="NCBI Taxonomy" id="742727"/>
    <lineage>
        <taxon>Bacteria</taxon>
        <taxon>Pseudomonadati</taxon>
        <taxon>Bacteroidota</taxon>
        <taxon>Bacteroidia</taxon>
        <taxon>Bacteroidales</taxon>
        <taxon>Bacteroidaceae</taxon>
        <taxon>Bacteroides</taxon>
    </lineage>
</organism>
<dbReference type="RefSeq" id="WP_009130055.1">
    <property type="nucleotide sequence ID" value="NZ_JH992941.1"/>
</dbReference>
<dbReference type="EMBL" id="ADLF01000009">
    <property type="protein sequence ID" value="EKU91078.1"/>
    <property type="molecule type" value="Genomic_DNA"/>
</dbReference>
<reference evidence="1 2" key="1">
    <citation type="submission" date="2012-09" db="EMBL/GenBank/DDBJ databases">
        <title>The Genome Sequence of Bacteroides oleiciplenus YIT 12058.</title>
        <authorList>
            <consortium name="The Broad Institute Genome Sequencing Platform"/>
            <person name="Earl A."/>
            <person name="Ward D."/>
            <person name="Feldgarden M."/>
            <person name="Gevers D."/>
            <person name="Morotomi M."/>
            <person name="Walker B."/>
            <person name="Young S.K."/>
            <person name="Zeng Q."/>
            <person name="Gargeya S."/>
            <person name="Fitzgerald M."/>
            <person name="Haas B."/>
            <person name="Abouelleil A."/>
            <person name="Alvarado L."/>
            <person name="Arachchi H.M."/>
            <person name="Berlin A.M."/>
            <person name="Chapman S.B."/>
            <person name="Goldberg J."/>
            <person name="Griggs A."/>
            <person name="Gujja S."/>
            <person name="Hansen M."/>
            <person name="Howarth C."/>
            <person name="Imamovic A."/>
            <person name="Larimer J."/>
            <person name="McCowen C."/>
            <person name="Montmayeur A."/>
            <person name="Murphy C."/>
            <person name="Neiman D."/>
            <person name="Pearson M."/>
            <person name="Priest M."/>
            <person name="Roberts A."/>
            <person name="Saif S."/>
            <person name="Shea T."/>
            <person name="Sisk P."/>
            <person name="Sykes S."/>
            <person name="Wortman J."/>
            <person name="Nusbaum C."/>
            <person name="Birren B."/>
        </authorList>
    </citation>
    <scope>NUCLEOTIDE SEQUENCE [LARGE SCALE GENOMIC DNA]</scope>
    <source>
        <strain evidence="1 2">YIT 12058</strain>
    </source>
</reference>
<keyword evidence="2" id="KW-1185">Reference proteome</keyword>
<evidence type="ECO:0000313" key="1">
    <source>
        <dbReference type="EMBL" id="EKU91078.1"/>
    </source>
</evidence>
<protein>
    <submittedName>
        <fullName evidence="1">Uncharacterized protein</fullName>
    </submittedName>
</protein>
<dbReference type="STRING" id="742727.HMPREF9447_02496"/>
<proteinExistence type="predicted"/>
<accession>K9E316</accession>
<dbReference type="AlphaFoldDB" id="K9E316"/>
<dbReference type="Proteomes" id="UP000009872">
    <property type="component" value="Unassembled WGS sequence"/>
</dbReference>
<name>K9E316_9BACE</name>
<evidence type="ECO:0000313" key="2">
    <source>
        <dbReference type="Proteomes" id="UP000009872"/>
    </source>
</evidence>